<protein>
    <submittedName>
        <fullName evidence="1">Uncharacterized protein</fullName>
    </submittedName>
</protein>
<sequence length="34" mass="3567">MQLSRNTTSEPLTPAANRSPPVAVTSITIIVPFG</sequence>
<dbReference type="AlphaFoldDB" id="A0A8S2RTM1"/>
<proteinExistence type="predicted"/>
<name>A0A8S2RTM1_9BILA</name>
<dbReference type="EMBL" id="CAJOBI010016245">
    <property type="protein sequence ID" value="CAF4187689.1"/>
    <property type="molecule type" value="Genomic_DNA"/>
</dbReference>
<feature type="non-terminal residue" evidence="1">
    <location>
        <position position="34"/>
    </location>
</feature>
<gene>
    <name evidence="1" type="ORF">SMN809_LOCUS21313</name>
</gene>
<reference evidence="1" key="1">
    <citation type="submission" date="2021-02" db="EMBL/GenBank/DDBJ databases">
        <authorList>
            <person name="Nowell W R."/>
        </authorList>
    </citation>
    <scope>NUCLEOTIDE SEQUENCE</scope>
</reference>
<accession>A0A8S2RTM1</accession>
<evidence type="ECO:0000313" key="1">
    <source>
        <dbReference type="EMBL" id="CAF4187689.1"/>
    </source>
</evidence>
<comment type="caution">
    <text evidence="1">The sequence shown here is derived from an EMBL/GenBank/DDBJ whole genome shotgun (WGS) entry which is preliminary data.</text>
</comment>
<evidence type="ECO:0000313" key="2">
    <source>
        <dbReference type="Proteomes" id="UP000676336"/>
    </source>
</evidence>
<dbReference type="Proteomes" id="UP000676336">
    <property type="component" value="Unassembled WGS sequence"/>
</dbReference>
<organism evidence="1 2">
    <name type="scientific">Rotaria magnacalcarata</name>
    <dbReference type="NCBI Taxonomy" id="392030"/>
    <lineage>
        <taxon>Eukaryota</taxon>
        <taxon>Metazoa</taxon>
        <taxon>Spiralia</taxon>
        <taxon>Gnathifera</taxon>
        <taxon>Rotifera</taxon>
        <taxon>Eurotatoria</taxon>
        <taxon>Bdelloidea</taxon>
        <taxon>Philodinida</taxon>
        <taxon>Philodinidae</taxon>
        <taxon>Rotaria</taxon>
    </lineage>
</organism>